<dbReference type="GeneID" id="67024105"/>
<dbReference type="GO" id="GO:0006307">
    <property type="term" value="P:DNA alkylation repair"/>
    <property type="evidence" value="ECO:0007669"/>
    <property type="project" value="InterPro"/>
</dbReference>
<dbReference type="PROSITE" id="PS51471">
    <property type="entry name" value="FE2OG_OXY"/>
    <property type="match status" value="1"/>
</dbReference>
<dbReference type="SUPFAM" id="SSF51197">
    <property type="entry name" value="Clavaminate synthase-like"/>
    <property type="match status" value="1"/>
</dbReference>
<evidence type="ECO:0000313" key="4">
    <source>
        <dbReference type="Proteomes" id="UP000650533"/>
    </source>
</evidence>
<dbReference type="EMBL" id="CP059673">
    <property type="protein sequence ID" value="QRW27228.1"/>
    <property type="molecule type" value="Genomic_DNA"/>
</dbReference>
<organism evidence="3 4">
    <name type="scientific">Rhizoctonia solani</name>
    <dbReference type="NCBI Taxonomy" id="456999"/>
    <lineage>
        <taxon>Eukaryota</taxon>
        <taxon>Fungi</taxon>
        <taxon>Dikarya</taxon>
        <taxon>Basidiomycota</taxon>
        <taxon>Agaricomycotina</taxon>
        <taxon>Agaricomycetes</taxon>
        <taxon>Cantharellales</taxon>
        <taxon>Ceratobasidiaceae</taxon>
        <taxon>Rhizoctonia</taxon>
    </lineage>
</organism>
<dbReference type="InterPro" id="IPR032854">
    <property type="entry name" value="ALKBH3"/>
</dbReference>
<dbReference type="RefSeq" id="XP_043187465.1">
    <property type="nucleotide sequence ID" value="XM_043321642.1"/>
</dbReference>
<dbReference type="AlphaFoldDB" id="A0A8H8P9D6"/>
<gene>
    <name evidence="3" type="ORF">RhiXN_01823</name>
</gene>
<dbReference type="InterPro" id="IPR027450">
    <property type="entry name" value="AlkB-like"/>
</dbReference>
<dbReference type="GO" id="GO:0051213">
    <property type="term" value="F:dioxygenase activity"/>
    <property type="evidence" value="ECO:0007669"/>
    <property type="project" value="InterPro"/>
</dbReference>
<dbReference type="PANTHER" id="PTHR31212:SF4">
    <property type="entry name" value="ALPHA-KETOGLUTARATE-DEPENDENT DIOXYGENASE ALKB HOMOLOG 3"/>
    <property type="match status" value="1"/>
</dbReference>
<name>A0A8H8P9D6_9AGAM</name>
<dbReference type="Gene3D" id="2.60.120.590">
    <property type="entry name" value="Alpha-ketoglutarate-dependent dioxygenase AlkB-like"/>
    <property type="match status" value="1"/>
</dbReference>
<reference evidence="3" key="1">
    <citation type="submission" date="2020-05" db="EMBL/GenBank/DDBJ databases">
        <title>Evolutionary and genomic comparisons of hybrid uninucleate and nonhybrid Rhizoctonia fungi.</title>
        <authorList>
            <person name="Li C."/>
            <person name="Chen X."/>
        </authorList>
    </citation>
    <scope>NUCLEOTIDE SEQUENCE</scope>
    <source>
        <strain evidence="3">AG-1 IA</strain>
    </source>
</reference>
<dbReference type="PANTHER" id="PTHR31212">
    <property type="entry name" value="ALPHA-KETOGLUTARATE-DEPENDENT DIOXYGENASE ALKB HOMOLOG 3"/>
    <property type="match status" value="1"/>
</dbReference>
<dbReference type="Pfam" id="PF13532">
    <property type="entry name" value="2OG-FeII_Oxy_2"/>
    <property type="match status" value="1"/>
</dbReference>
<dbReference type="Proteomes" id="UP000650533">
    <property type="component" value="Chromosome 16"/>
</dbReference>
<dbReference type="InterPro" id="IPR005123">
    <property type="entry name" value="Oxoglu/Fe-dep_dioxygenase_dom"/>
</dbReference>
<feature type="region of interest" description="Disordered" evidence="1">
    <location>
        <begin position="120"/>
        <end position="155"/>
    </location>
</feature>
<sequence>MNSTVRCFKEGHREEIRQVALEVFSNDFMRNDESDGIENGTSVVYAIDGSGIGTQKRASISRTHLKRKRNLDDWLLLPKPDLRGSRSRLDEGSSTRTVISGGTHPQRVCIDLTLDESDDEFETSSRSETANEKPLVSLSSILRDNTTSSSKPKKLAPLTLTTPEMVSTHTPLTMHPSILPLELSCRLYYAMLKASEGWTRNKWWLADRMVESPHTTSFYARHAQEDDYDWNEAAQYWYAGRPTGPPLPFLPEMEEACGYIEKVVNEAIKQRPRYSLEWAGAGEESKDEVPQWRPNVAAANCYRGAKEAVGYHSDQMTYLGPYPTIASLSLGTTREFRVREVIPKENRLQKEARTYIVPLPHNSLVIMHPPCQERFKHTVPSQQAIDMFRPPFPHDAQPSNARINITFRFYRPDFRPHTTPRCACGDPCVLRADMKGKWKKREQNSSEENKEINYFWQCYSSAQNEGKSCGHWRLMDVKKEGRGPVIGSGS</sequence>
<evidence type="ECO:0000256" key="1">
    <source>
        <dbReference type="SAM" id="MobiDB-lite"/>
    </source>
</evidence>
<protein>
    <submittedName>
        <fullName evidence="3">2OG-Fe(II) oxygenase family protein</fullName>
    </submittedName>
</protein>
<feature type="compositionally biased region" description="Polar residues" evidence="1">
    <location>
        <begin position="137"/>
        <end position="150"/>
    </location>
</feature>
<evidence type="ECO:0000313" key="3">
    <source>
        <dbReference type="EMBL" id="QRW27228.1"/>
    </source>
</evidence>
<feature type="domain" description="Fe2OG dioxygenase" evidence="2">
    <location>
        <begin position="293"/>
        <end position="411"/>
    </location>
</feature>
<dbReference type="InterPro" id="IPR037151">
    <property type="entry name" value="AlkB-like_sf"/>
</dbReference>
<proteinExistence type="predicted"/>
<accession>A0A8H8P9D6</accession>
<dbReference type="KEGG" id="rsx:RhiXN_01823"/>
<evidence type="ECO:0000259" key="2">
    <source>
        <dbReference type="PROSITE" id="PS51471"/>
    </source>
</evidence>